<dbReference type="AlphaFoldDB" id="A0A2C5X0Z6"/>
<gene>
    <name evidence="2" type="ORF">CFIMG_008660RA00001</name>
</gene>
<keyword evidence="1" id="KW-0732">Signal</keyword>
<organism evidence="2 3">
    <name type="scientific">Ceratocystis fimbriata CBS 114723</name>
    <dbReference type="NCBI Taxonomy" id="1035309"/>
    <lineage>
        <taxon>Eukaryota</taxon>
        <taxon>Fungi</taxon>
        <taxon>Dikarya</taxon>
        <taxon>Ascomycota</taxon>
        <taxon>Pezizomycotina</taxon>
        <taxon>Sordariomycetes</taxon>
        <taxon>Hypocreomycetidae</taxon>
        <taxon>Microascales</taxon>
        <taxon>Ceratocystidaceae</taxon>
        <taxon>Ceratocystis</taxon>
    </lineage>
</organism>
<proteinExistence type="predicted"/>
<comment type="caution">
    <text evidence="2">The sequence shown here is derived from an EMBL/GenBank/DDBJ whole genome shotgun (WGS) entry which is preliminary data.</text>
</comment>
<feature type="chain" id="PRO_5013084126" evidence="1">
    <location>
        <begin position="19"/>
        <end position="76"/>
    </location>
</feature>
<accession>A0A2C5X0Z6</accession>
<feature type="signal peptide" evidence="1">
    <location>
        <begin position="1"/>
        <end position="18"/>
    </location>
</feature>
<dbReference type="Proteomes" id="UP000222788">
    <property type="component" value="Unassembled WGS sequence"/>
</dbReference>
<sequence>MKAWVTVFILPFASTALASIHDGMAPANTRVEYTNCAWSNGKCWCTDPYGERVMKGLLDDGGEVCLDSDTTQGLEA</sequence>
<evidence type="ECO:0000256" key="1">
    <source>
        <dbReference type="SAM" id="SignalP"/>
    </source>
</evidence>
<evidence type="ECO:0000313" key="3">
    <source>
        <dbReference type="Proteomes" id="UP000222788"/>
    </source>
</evidence>
<reference evidence="2 3" key="1">
    <citation type="journal article" date="2013" name="Fungal Biol.">
        <title>Analysis of microsatellite markers in the genome of the plant pathogen Ceratocystis fimbriata.</title>
        <authorList>
            <person name="Simpson M.C."/>
            <person name="Wilken P.M."/>
            <person name="Coetzee M.P."/>
            <person name="Wingfield M.J."/>
            <person name="Wingfield B.D."/>
        </authorList>
    </citation>
    <scope>NUCLEOTIDE SEQUENCE [LARGE SCALE GENOMIC DNA]</scope>
    <source>
        <strain evidence="2 3">CBS 114723</strain>
    </source>
</reference>
<protein>
    <submittedName>
        <fullName evidence="2">Uncharacterized protein</fullName>
    </submittedName>
</protein>
<keyword evidence="3" id="KW-1185">Reference proteome</keyword>
<dbReference type="EMBL" id="APWK03000091">
    <property type="protein sequence ID" value="PHH51544.1"/>
    <property type="molecule type" value="Genomic_DNA"/>
</dbReference>
<name>A0A2C5X0Z6_9PEZI</name>
<reference evidence="2 3" key="2">
    <citation type="journal article" date="2013" name="IMA Fungus">
        <title>IMA Genome-F 1: Ceratocystis fimbriata: Draft nuclear genome sequence for the plant pathogen, Ceratocystis fimbriata.</title>
        <authorList>
            <person name="Wilken P.M."/>
            <person name="Steenkamp E.T."/>
            <person name="Wingfield M.J."/>
            <person name="de Beer Z.W."/>
            <person name="Wingfield B.D."/>
        </authorList>
    </citation>
    <scope>NUCLEOTIDE SEQUENCE [LARGE SCALE GENOMIC DNA]</scope>
    <source>
        <strain evidence="2 3">CBS 114723</strain>
    </source>
</reference>
<evidence type="ECO:0000313" key="2">
    <source>
        <dbReference type="EMBL" id="PHH51544.1"/>
    </source>
</evidence>